<protein>
    <submittedName>
        <fullName evidence="4">Zinc-binding alcohol dehydrogenase family protein</fullName>
    </submittedName>
</protein>
<dbReference type="Pfam" id="PF00107">
    <property type="entry name" value="ADH_zinc_N"/>
    <property type="match status" value="1"/>
</dbReference>
<evidence type="ECO:0000259" key="3">
    <source>
        <dbReference type="Pfam" id="PF08240"/>
    </source>
</evidence>
<dbReference type="InterPro" id="IPR011032">
    <property type="entry name" value="GroES-like_sf"/>
</dbReference>
<dbReference type="InterPro" id="IPR013149">
    <property type="entry name" value="ADH-like_C"/>
</dbReference>
<proteinExistence type="predicted"/>
<dbReference type="InterPro" id="IPR050129">
    <property type="entry name" value="Zn_alcohol_dh"/>
</dbReference>
<evidence type="ECO:0000256" key="1">
    <source>
        <dbReference type="ARBA" id="ARBA00023002"/>
    </source>
</evidence>
<dbReference type="OrthoDB" id="9787435at2"/>
<name>A0A3P1B9L6_9BACT</name>
<dbReference type="InterPro" id="IPR013154">
    <property type="entry name" value="ADH-like_N"/>
</dbReference>
<gene>
    <name evidence="4" type="ORF">EHT25_31625</name>
</gene>
<reference evidence="4 5" key="1">
    <citation type="submission" date="2018-11" db="EMBL/GenBank/DDBJ databases">
        <authorList>
            <person name="Zhou Z."/>
            <person name="Wang G."/>
        </authorList>
    </citation>
    <scope>NUCLEOTIDE SEQUENCE [LARGE SCALE GENOMIC DNA]</scope>
    <source>
        <strain evidence="4 5">KCTC52004</strain>
    </source>
</reference>
<keyword evidence="5" id="KW-1185">Reference proteome</keyword>
<evidence type="ECO:0000259" key="2">
    <source>
        <dbReference type="Pfam" id="PF00107"/>
    </source>
</evidence>
<evidence type="ECO:0000313" key="5">
    <source>
        <dbReference type="Proteomes" id="UP000271925"/>
    </source>
</evidence>
<feature type="domain" description="Alcohol dehydrogenase-like N-terminal" evidence="3">
    <location>
        <begin position="25"/>
        <end position="128"/>
    </location>
</feature>
<dbReference type="Pfam" id="PF08240">
    <property type="entry name" value="ADH_N"/>
    <property type="match status" value="1"/>
</dbReference>
<keyword evidence="1" id="KW-0560">Oxidoreductase</keyword>
<dbReference type="GO" id="GO:0016491">
    <property type="term" value="F:oxidoreductase activity"/>
    <property type="evidence" value="ECO:0007669"/>
    <property type="project" value="UniProtKB-KW"/>
</dbReference>
<dbReference type="EMBL" id="RQJO01000017">
    <property type="protein sequence ID" value="RRA97601.1"/>
    <property type="molecule type" value="Genomic_DNA"/>
</dbReference>
<comment type="caution">
    <text evidence="4">The sequence shown here is derived from an EMBL/GenBank/DDBJ whole genome shotgun (WGS) entry which is preliminary data.</text>
</comment>
<organism evidence="4 5">
    <name type="scientific">Larkinella rosea</name>
    <dbReference type="NCBI Taxonomy" id="2025312"/>
    <lineage>
        <taxon>Bacteria</taxon>
        <taxon>Pseudomonadati</taxon>
        <taxon>Bacteroidota</taxon>
        <taxon>Cytophagia</taxon>
        <taxon>Cytophagales</taxon>
        <taxon>Spirosomataceae</taxon>
        <taxon>Larkinella</taxon>
    </lineage>
</organism>
<dbReference type="CDD" id="cd08261">
    <property type="entry name" value="Zn_ADH7"/>
    <property type="match status" value="1"/>
</dbReference>
<feature type="domain" description="Alcohol dehydrogenase-like C-terminal" evidence="2">
    <location>
        <begin position="169"/>
        <end position="296"/>
    </location>
</feature>
<dbReference type="InterPro" id="IPR036291">
    <property type="entry name" value="NAD(P)-bd_dom_sf"/>
</dbReference>
<dbReference type="Gene3D" id="3.40.50.720">
    <property type="entry name" value="NAD(P)-binding Rossmann-like Domain"/>
    <property type="match status" value="1"/>
</dbReference>
<dbReference type="PANTHER" id="PTHR43401:SF3">
    <property type="entry name" value="L-GALACTONATE-5-DEHYDROGENASE"/>
    <property type="match status" value="1"/>
</dbReference>
<accession>A0A3P1B9L6</accession>
<dbReference type="Proteomes" id="UP000271925">
    <property type="component" value="Unassembled WGS sequence"/>
</dbReference>
<dbReference type="Gene3D" id="3.90.180.10">
    <property type="entry name" value="Medium-chain alcohol dehydrogenases, catalytic domain"/>
    <property type="match status" value="1"/>
</dbReference>
<evidence type="ECO:0000313" key="4">
    <source>
        <dbReference type="EMBL" id="RRA97601.1"/>
    </source>
</evidence>
<dbReference type="SUPFAM" id="SSF51735">
    <property type="entry name" value="NAD(P)-binding Rossmann-fold domains"/>
    <property type="match status" value="1"/>
</dbReference>
<dbReference type="AlphaFoldDB" id="A0A3P1B9L6"/>
<dbReference type="PANTHER" id="PTHR43401">
    <property type="entry name" value="L-THREONINE 3-DEHYDROGENASE"/>
    <property type="match status" value="1"/>
</dbReference>
<dbReference type="SUPFAM" id="SSF50129">
    <property type="entry name" value="GroES-like"/>
    <property type="match status" value="1"/>
</dbReference>
<sequence>METLVCTTPGQFEYRPGVQPELSSDHAIIKMKRIGICGTDLHSFQGTQPFFEYPRILGHELAGELVEFDGASGFEKGEKVTILPYFYCGTCVACRAGKTNCCVQLKVSGVHMDGGMVEYLKVPSYSLVHGDGLSLDELALAEPLAIGAHGIRRAAVQPGEFVLVIGAGPIGLGVMEFARIAGGQVIAMDVNESRLAFCREKLQVPYTINARSADVTEQLREITNGDMPTVVIDATGNQAAINNAFHYMAHGARYVLVGLQRGEITLSHPEFHKREATLMSSRNATRQDFEHVLNSLKQGLIDPVTYITHRVSFGQVKDQFASFLNPANGVIKAMVEM</sequence>
<dbReference type="RefSeq" id="WP_124879466.1">
    <property type="nucleotide sequence ID" value="NZ_RQJO01000017.1"/>
</dbReference>